<evidence type="ECO:0008006" key="3">
    <source>
        <dbReference type="Google" id="ProtNLM"/>
    </source>
</evidence>
<dbReference type="RefSeq" id="YP_005225579.1">
    <property type="nucleotide sequence ID" value="NC_016845.1"/>
</dbReference>
<dbReference type="InterPro" id="IPR021808">
    <property type="entry name" value="DUF3383"/>
</dbReference>
<evidence type="ECO:0000313" key="2">
    <source>
        <dbReference type="Proteomes" id="UP000007841"/>
    </source>
</evidence>
<keyword evidence="2" id="KW-1185">Reference proteome</keyword>
<organism evidence="1 2">
    <name type="scientific">Klebsiella pneumoniae subsp. pneumoniae (strain HS11286)</name>
    <dbReference type="NCBI Taxonomy" id="1125630"/>
    <lineage>
        <taxon>Bacteria</taxon>
        <taxon>Pseudomonadati</taxon>
        <taxon>Pseudomonadota</taxon>
        <taxon>Gammaproteobacteria</taxon>
        <taxon>Enterobacterales</taxon>
        <taxon>Enterobacteriaceae</taxon>
        <taxon>Klebsiella/Raoultella group</taxon>
        <taxon>Klebsiella</taxon>
        <taxon>Klebsiella pneumoniae complex</taxon>
    </lineage>
</organism>
<gene>
    <name evidence="1" type="ordered locus">KPHS_12790</name>
</gene>
<dbReference type="KEGG" id="kpm:KPHS_12790"/>
<sequence length="493" mass="52083">MAISLSKIAQMLPGVLKATGTAIDLNGLFLTDSAYAPVGAVPSFSSADEVKAYFGSASIEYTAAVLYFAAFTGKTQMPGKLYFSRFNTAAVAAFLRSGSHAATTLAQLKLLSGTLTLTVDGTEETSAAINLSGATSFDNAAELIETGIGSSVVVTWDSVLKKFIIASATTGVDSTITFADEGTLATGLKLTEATGAVISQGAAPAVVDDIFTAILAKEQDWVTFSTTFAVTKDQANAFALWTNSQNHRFAYVPWDASGTAIVAGSSNALVYDIINTYAYNDTCPVYGYPNHAANAMGFVAALNFTQANGRCSLNGRQVSGLLPMISNDTDYEAAKANGYNFYGNYASNAVETNQWAPGSITGDYAWLDAWAGQVWVNAQLQAALVALFQQASNLPYATAGKARIESCMKPTVEQFRAWGGMTAGTDLDQSQIDQINAIAGVDVTDSLLAEGYYIYIGPFTPAMRAARTKPTVYFWYTDGGIIQGITVNSTEVQ</sequence>
<protein>
    <recommendedName>
        <fullName evidence="3">DUF3383 domain-containing protein</fullName>
    </recommendedName>
</protein>
<proteinExistence type="predicted"/>
<dbReference type="RefSeq" id="WP_014342918.1">
    <property type="nucleotide sequence ID" value="NC_016845.1"/>
</dbReference>
<reference evidence="1 2" key="1">
    <citation type="journal article" date="2012" name="J. Bacteriol.">
        <title>Complete genome sequence of Klebsiella pneumoniae subsp. pneumoniae HS11286, a multidrug-resistant strain isolated from human sputum.</title>
        <authorList>
            <person name="Liu P."/>
            <person name="Li P."/>
            <person name="Jiang X."/>
            <person name="Bi D."/>
            <person name="Xie Y."/>
            <person name="Tai C."/>
            <person name="Deng Z."/>
            <person name="Rajakumar K."/>
            <person name="Ou H.Y."/>
        </authorList>
    </citation>
    <scope>NUCLEOTIDE SEQUENCE [LARGE SCALE GENOMIC DNA]</scope>
    <source>
        <strain evidence="1 2">HS11286</strain>
    </source>
</reference>
<dbReference type="GeneID" id="11846280"/>
<dbReference type="HOGENOM" id="CLU_043260_0_0_6"/>
<dbReference type="Proteomes" id="UP000007841">
    <property type="component" value="Chromosome"/>
</dbReference>
<dbReference type="AlphaFoldDB" id="A0A0H3GPA9"/>
<name>A0A0H3GPA9_KLEPH</name>
<dbReference type="Pfam" id="PF11863">
    <property type="entry name" value="DUF3383"/>
    <property type="match status" value="1"/>
</dbReference>
<evidence type="ECO:0000313" key="1">
    <source>
        <dbReference type="EMBL" id="AEW59977.1"/>
    </source>
</evidence>
<dbReference type="STRING" id="1125630.KPHS_12790"/>
<dbReference type="EMBL" id="CP003200">
    <property type="protein sequence ID" value="AEW59977.1"/>
    <property type="molecule type" value="Genomic_DNA"/>
</dbReference>
<accession>A0A0H3GPA9</accession>
<dbReference type="PATRIC" id="fig|1125630.4.peg.1242"/>